<protein>
    <submittedName>
        <fullName evidence="1">Uncharacterized protein</fullName>
    </submittedName>
</protein>
<keyword evidence="4" id="KW-1185">Reference proteome</keyword>
<reference evidence="1" key="2">
    <citation type="submission" date="2017-06" db="EMBL/GenBank/DDBJ databases">
        <title>The pomegranate genome and the genomics of punicalagin biosynthesis.</title>
        <authorList>
            <person name="Xu C."/>
        </authorList>
    </citation>
    <scope>NUCLEOTIDE SEQUENCE [LARGE SCALE GENOMIC DNA]</scope>
    <source>
        <tissue evidence="1">Fresh leaf</tissue>
    </source>
</reference>
<comment type="caution">
    <text evidence="1">The sequence shown here is derived from an EMBL/GenBank/DDBJ whole genome shotgun (WGS) entry which is preliminary data.</text>
</comment>
<dbReference type="EMBL" id="MTKT01005965">
    <property type="protein sequence ID" value="OWM63525.1"/>
    <property type="molecule type" value="Genomic_DNA"/>
</dbReference>
<reference evidence="2 4" key="3">
    <citation type="submission" date="2017-11" db="EMBL/GenBank/DDBJ databases">
        <title>De-novo sequencing of pomegranate (Punica granatum L.) genome.</title>
        <authorList>
            <person name="Akparov Z."/>
            <person name="Amiraslanov A."/>
            <person name="Hajiyeva S."/>
            <person name="Abbasov M."/>
            <person name="Kaur K."/>
            <person name="Hamwieh A."/>
            <person name="Solovyev V."/>
            <person name="Salamov A."/>
            <person name="Braich B."/>
            <person name="Kosarev P."/>
            <person name="Mahmoud A."/>
            <person name="Hajiyev E."/>
            <person name="Babayeva S."/>
            <person name="Izzatullayeva V."/>
            <person name="Mammadov A."/>
            <person name="Mammadov A."/>
            <person name="Sharifova S."/>
            <person name="Ojaghi J."/>
            <person name="Eynullazada K."/>
            <person name="Bayramov B."/>
            <person name="Abdulazimova A."/>
            <person name="Shahmuradov I."/>
        </authorList>
    </citation>
    <scope>NUCLEOTIDE SEQUENCE [LARGE SCALE GENOMIC DNA]</scope>
    <source>
        <strain evidence="2">AG2017</strain>
        <strain evidence="4">cv. AG2017</strain>
        <tissue evidence="2">Leaf</tissue>
    </source>
</reference>
<name>A0A218VSQ5_PUNGR</name>
<evidence type="ECO:0000313" key="4">
    <source>
        <dbReference type="Proteomes" id="UP000233551"/>
    </source>
</evidence>
<gene>
    <name evidence="1" type="ORF">CDL15_Pgr019474</name>
    <name evidence="2" type="ORF">CRG98_016778</name>
</gene>
<evidence type="ECO:0000313" key="1">
    <source>
        <dbReference type="EMBL" id="OWM63525.1"/>
    </source>
</evidence>
<evidence type="ECO:0000313" key="2">
    <source>
        <dbReference type="EMBL" id="PKI62827.1"/>
    </source>
</evidence>
<dbReference type="EMBL" id="PGOL01000925">
    <property type="protein sequence ID" value="PKI62827.1"/>
    <property type="molecule type" value="Genomic_DNA"/>
</dbReference>
<dbReference type="Proteomes" id="UP000233551">
    <property type="component" value="Unassembled WGS sequence"/>
</dbReference>
<dbReference type="AlphaFoldDB" id="A0A218VSQ5"/>
<proteinExistence type="predicted"/>
<reference evidence="3" key="1">
    <citation type="journal article" date="2017" name="Plant J.">
        <title>The pomegranate (Punica granatum L.) genome and the genomics of punicalagin biosynthesis.</title>
        <authorList>
            <person name="Qin G."/>
            <person name="Xu C."/>
            <person name="Ming R."/>
            <person name="Tang H."/>
            <person name="Guyot R."/>
            <person name="Kramer E.M."/>
            <person name="Hu Y."/>
            <person name="Yi X."/>
            <person name="Qi Y."/>
            <person name="Xu X."/>
            <person name="Gao Z."/>
            <person name="Pan H."/>
            <person name="Jian J."/>
            <person name="Tian Y."/>
            <person name="Yue Z."/>
            <person name="Xu Y."/>
        </authorList>
    </citation>
    <scope>NUCLEOTIDE SEQUENCE [LARGE SCALE GENOMIC DNA]</scope>
    <source>
        <strain evidence="3">cv. Dabenzi</strain>
    </source>
</reference>
<organism evidence="1 3">
    <name type="scientific">Punica granatum</name>
    <name type="common">Pomegranate</name>
    <dbReference type="NCBI Taxonomy" id="22663"/>
    <lineage>
        <taxon>Eukaryota</taxon>
        <taxon>Viridiplantae</taxon>
        <taxon>Streptophyta</taxon>
        <taxon>Embryophyta</taxon>
        <taxon>Tracheophyta</taxon>
        <taxon>Spermatophyta</taxon>
        <taxon>Magnoliopsida</taxon>
        <taxon>eudicotyledons</taxon>
        <taxon>Gunneridae</taxon>
        <taxon>Pentapetalae</taxon>
        <taxon>rosids</taxon>
        <taxon>malvids</taxon>
        <taxon>Myrtales</taxon>
        <taxon>Lythraceae</taxon>
        <taxon>Punica</taxon>
    </lineage>
</organism>
<sequence>MNCTDVNLGGVQSCARFLSLPKFGLNSASQECSLGLQTITQVAVRLENTTTCRCILMSLPVLGQLLRTTLLVHAQMLSFAQGQGRFILGANTNIEVLLEYMLSTY</sequence>
<dbReference type="Proteomes" id="UP000197138">
    <property type="component" value="Unassembled WGS sequence"/>
</dbReference>
<accession>A0A218VSQ5</accession>
<evidence type="ECO:0000313" key="3">
    <source>
        <dbReference type="Proteomes" id="UP000197138"/>
    </source>
</evidence>